<evidence type="ECO:0000256" key="5">
    <source>
        <dbReference type="ARBA" id="ARBA00022741"/>
    </source>
</evidence>
<name>A0A8T2S3T4_CERRI</name>
<keyword evidence="5 10" id="KW-0547">Nucleotide-binding</keyword>
<dbReference type="OMA" id="NGYGICH"/>
<dbReference type="Pfam" id="PF00069">
    <property type="entry name" value="Pkinase"/>
    <property type="match status" value="1"/>
</dbReference>
<keyword evidence="4" id="KW-0808">Transferase</keyword>
<dbReference type="Gene3D" id="1.10.510.10">
    <property type="entry name" value="Transferase(Phosphotransferase) domain 1"/>
    <property type="match status" value="1"/>
</dbReference>
<evidence type="ECO:0000313" key="14">
    <source>
        <dbReference type="EMBL" id="KAH7302495.1"/>
    </source>
</evidence>
<dbReference type="InterPro" id="IPR039192">
    <property type="entry name" value="STKc_GSK3"/>
</dbReference>
<keyword evidence="3 11" id="KW-0723">Serine/threonine-protein kinase</keyword>
<dbReference type="InterPro" id="IPR000719">
    <property type="entry name" value="Prot_kinase_dom"/>
</dbReference>
<protein>
    <recommendedName>
        <fullName evidence="2">non-specific serine/threonine protein kinase</fullName>
        <ecNumber evidence="2">2.7.11.1</ecNumber>
    </recommendedName>
</protein>
<evidence type="ECO:0000256" key="12">
    <source>
        <dbReference type="SAM" id="MobiDB-lite"/>
    </source>
</evidence>
<dbReference type="InterPro" id="IPR017441">
    <property type="entry name" value="Protein_kinase_ATP_BS"/>
</dbReference>
<evidence type="ECO:0000256" key="11">
    <source>
        <dbReference type="RuleBase" id="RU000304"/>
    </source>
</evidence>
<dbReference type="FunFam" id="1.10.510.10:FF:000082">
    <property type="entry name" value="Shaggy-related protein kinase kappa"/>
    <property type="match status" value="1"/>
</dbReference>
<dbReference type="GO" id="GO:0007165">
    <property type="term" value="P:signal transduction"/>
    <property type="evidence" value="ECO:0007669"/>
    <property type="project" value="TreeGrafter"/>
</dbReference>
<feature type="domain" description="Protein kinase" evidence="13">
    <location>
        <begin position="145"/>
        <end position="429"/>
    </location>
</feature>
<sequence length="482" mass="54825">MHVLRRLKSFASGRTSLPDTSEDNGKRIVRTKQEATAAKSQQISSESVLHPTDHTAHAWEGKMASTARQAGIFINPAESSNSFSIEMRNNDLLPKEMCEMKIQENKKKNSQDQEKGSFHGTQAGHVIVTTIPGPSGQPKQQTISYLAERIVGSGSFGIVFQAKCLETGETVAIKKVLQDKRYKNRELQIMHMLDHPNVMALKHCFYSNTDKDELYLNLVMEYVPETVYRISKHYSRANQRMPIIYIKLYTYQICRALAYIHNGLGISHRDIKPQNLLVNPHTHQLKLCDFGSAKMLVNGEQNISYICSRYYRAPELIFGAVHYTTAIDLWSLGCVMAELLLGQPLFPGESNVDQLVEVIKVLGTPTREEIKCMNPSYTDHKFPQIKAHPWHKVFPKRTPPEAVDLISRLLQYSPNLRCTALEACVHPFFDELRDQATRLPNGRQLPPLFNFKPQELRGATAELLHRLIPEHVQRQNMMTPVV</sequence>
<dbReference type="PANTHER" id="PTHR24057:SF0">
    <property type="entry name" value="PROTEIN KINASE SHAGGY-RELATED"/>
    <property type="match status" value="1"/>
</dbReference>
<dbReference type="GO" id="GO:0005524">
    <property type="term" value="F:ATP binding"/>
    <property type="evidence" value="ECO:0007669"/>
    <property type="project" value="UniProtKB-UniRule"/>
</dbReference>
<dbReference type="InterPro" id="IPR011009">
    <property type="entry name" value="Kinase-like_dom_sf"/>
</dbReference>
<dbReference type="FunFam" id="3.30.200.20:FF:000009">
    <property type="entry name" value="Glycogen synthase kinase-3 beta"/>
    <property type="match status" value="1"/>
</dbReference>
<dbReference type="GO" id="GO:0005737">
    <property type="term" value="C:cytoplasm"/>
    <property type="evidence" value="ECO:0007669"/>
    <property type="project" value="TreeGrafter"/>
</dbReference>
<dbReference type="CDD" id="cd14137">
    <property type="entry name" value="STKc_GSK3"/>
    <property type="match status" value="1"/>
</dbReference>
<dbReference type="InterPro" id="IPR008271">
    <property type="entry name" value="Ser/Thr_kinase_AS"/>
</dbReference>
<dbReference type="EMBL" id="CM035428">
    <property type="protein sequence ID" value="KAH7302495.1"/>
    <property type="molecule type" value="Genomic_DNA"/>
</dbReference>
<dbReference type="Proteomes" id="UP000825935">
    <property type="component" value="Chromosome 23"/>
</dbReference>
<gene>
    <name evidence="14" type="ORF">KP509_23G075400</name>
</gene>
<feature type="binding site" evidence="10">
    <location>
        <position position="175"/>
    </location>
    <ligand>
        <name>ATP</name>
        <dbReference type="ChEBI" id="CHEBI:30616"/>
    </ligand>
</feature>
<dbReference type="OrthoDB" id="272141at2759"/>
<evidence type="ECO:0000256" key="6">
    <source>
        <dbReference type="ARBA" id="ARBA00022777"/>
    </source>
</evidence>
<dbReference type="PROSITE" id="PS50011">
    <property type="entry name" value="PROTEIN_KINASE_DOM"/>
    <property type="match status" value="1"/>
</dbReference>
<evidence type="ECO:0000256" key="10">
    <source>
        <dbReference type="PROSITE-ProRule" id="PRU10141"/>
    </source>
</evidence>
<keyword evidence="15" id="KW-1185">Reference proteome</keyword>
<dbReference type="AlphaFoldDB" id="A0A8T2S3T4"/>
<evidence type="ECO:0000313" key="15">
    <source>
        <dbReference type="Proteomes" id="UP000825935"/>
    </source>
</evidence>
<keyword evidence="6" id="KW-0418">Kinase</keyword>
<evidence type="ECO:0000256" key="8">
    <source>
        <dbReference type="ARBA" id="ARBA00047899"/>
    </source>
</evidence>
<dbReference type="Gene3D" id="3.30.200.20">
    <property type="entry name" value="Phosphorylase Kinase, domain 1"/>
    <property type="match status" value="1"/>
</dbReference>
<dbReference type="GO" id="GO:0004674">
    <property type="term" value="F:protein serine/threonine kinase activity"/>
    <property type="evidence" value="ECO:0007669"/>
    <property type="project" value="UniProtKB-KW"/>
</dbReference>
<organism evidence="14 15">
    <name type="scientific">Ceratopteris richardii</name>
    <name type="common">Triangle waterfern</name>
    <dbReference type="NCBI Taxonomy" id="49495"/>
    <lineage>
        <taxon>Eukaryota</taxon>
        <taxon>Viridiplantae</taxon>
        <taxon>Streptophyta</taxon>
        <taxon>Embryophyta</taxon>
        <taxon>Tracheophyta</taxon>
        <taxon>Polypodiopsida</taxon>
        <taxon>Polypodiidae</taxon>
        <taxon>Polypodiales</taxon>
        <taxon>Pteridineae</taxon>
        <taxon>Pteridaceae</taxon>
        <taxon>Parkerioideae</taxon>
        <taxon>Ceratopteris</taxon>
    </lineage>
</organism>
<dbReference type="GO" id="GO:0005634">
    <property type="term" value="C:nucleus"/>
    <property type="evidence" value="ECO:0007669"/>
    <property type="project" value="TreeGrafter"/>
</dbReference>
<proteinExistence type="inferred from homology"/>
<comment type="caution">
    <text evidence="14">The sequence shown here is derived from an EMBL/GenBank/DDBJ whole genome shotgun (WGS) entry which is preliminary data.</text>
</comment>
<dbReference type="PANTHER" id="PTHR24057">
    <property type="entry name" value="GLYCOGEN SYNTHASE KINASE-3 ALPHA"/>
    <property type="match status" value="1"/>
</dbReference>
<dbReference type="InterPro" id="IPR050591">
    <property type="entry name" value="GSK-3"/>
</dbReference>
<accession>A0A8T2S3T4</accession>
<dbReference type="GO" id="GO:0030154">
    <property type="term" value="P:cell differentiation"/>
    <property type="evidence" value="ECO:0007669"/>
    <property type="project" value="TreeGrafter"/>
</dbReference>
<evidence type="ECO:0000256" key="2">
    <source>
        <dbReference type="ARBA" id="ARBA00012513"/>
    </source>
</evidence>
<dbReference type="PROSITE" id="PS00108">
    <property type="entry name" value="PROTEIN_KINASE_ST"/>
    <property type="match status" value="1"/>
</dbReference>
<evidence type="ECO:0000259" key="13">
    <source>
        <dbReference type="PROSITE" id="PS50011"/>
    </source>
</evidence>
<evidence type="ECO:0000256" key="1">
    <source>
        <dbReference type="ARBA" id="ARBA00005527"/>
    </source>
</evidence>
<dbReference type="EC" id="2.7.11.1" evidence="2"/>
<dbReference type="SMART" id="SM00220">
    <property type="entry name" value="S_TKc"/>
    <property type="match status" value="1"/>
</dbReference>
<feature type="region of interest" description="Disordered" evidence="12">
    <location>
        <begin position="1"/>
        <end position="26"/>
    </location>
</feature>
<comment type="similarity">
    <text evidence="1">Belongs to the protein kinase superfamily. CMGC Ser/Thr protein kinase family. GSK-3 subfamily.</text>
</comment>
<reference evidence="14 15" key="1">
    <citation type="submission" date="2021-08" db="EMBL/GenBank/DDBJ databases">
        <title>WGS assembly of Ceratopteris richardii.</title>
        <authorList>
            <person name="Marchant D.B."/>
            <person name="Chen G."/>
            <person name="Jenkins J."/>
            <person name="Shu S."/>
            <person name="Leebens-Mack J."/>
            <person name="Grimwood J."/>
            <person name="Schmutz J."/>
            <person name="Soltis P."/>
            <person name="Soltis D."/>
            <person name="Chen Z.-H."/>
        </authorList>
    </citation>
    <scope>NUCLEOTIDE SEQUENCE [LARGE SCALE GENOMIC DNA]</scope>
    <source>
        <strain evidence="14">Whitten #5841</strain>
        <tissue evidence="14">Leaf</tissue>
    </source>
</reference>
<evidence type="ECO:0000256" key="7">
    <source>
        <dbReference type="ARBA" id="ARBA00022840"/>
    </source>
</evidence>
<evidence type="ECO:0000256" key="4">
    <source>
        <dbReference type="ARBA" id="ARBA00022679"/>
    </source>
</evidence>
<evidence type="ECO:0000256" key="9">
    <source>
        <dbReference type="ARBA" id="ARBA00048679"/>
    </source>
</evidence>
<dbReference type="PROSITE" id="PS00107">
    <property type="entry name" value="PROTEIN_KINASE_ATP"/>
    <property type="match status" value="1"/>
</dbReference>
<comment type="catalytic activity">
    <reaction evidence="8">
        <text>L-threonyl-[protein] + ATP = O-phospho-L-threonyl-[protein] + ADP + H(+)</text>
        <dbReference type="Rhea" id="RHEA:46608"/>
        <dbReference type="Rhea" id="RHEA-COMP:11060"/>
        <dbReference type="Rhea" id="RHEA-COMP:11605"/>
        <dbReference type="ChEBI" id="CHEBI:15378"/>
        <dbReference type="ChEBI" id="CHEBI:30013"/>
        <dbReference type="ChEBI" id="CHEBI:30616"/>
        <dbReference type="ChEBI" id="CHEBI:61977"/>
        <dbReference type="ChEBI" id="CHEBI:456216"/>
        <dbReference type="EC" id="2.7.11.1"/>
    </reaction>
</comment>
<dbReference type="SUPFAM" id="SSF56112">
    <property type="entry name" value="Protein kinase-like (PK-like)"/>
    <property type="match status" value="1"/>
</dbReference>
<evidence type="ECO:0000256" key="3">
    <source>
        <dbReference type="ARBA" id="ARBA00022527"/>
    </source>
</evidence>
<keyword evidence="7 10" id="KW-0067">ATP-binding</keyword>
<comment type="catalytic activity">
    <reaction evidence="9">
        <text>L-seryl-[protein] + ATP = O-phospho-L-seryl-[protein] + ADP + H(+)</text>
        <dbReference type="Rhea" id="RHEA:17989"/>
        <dbReference type="Rhea" id="RHEA-COMP:9863"/>
        <dbReference type="Rhea" id="RHEA-COMP:11604"/>
        <dbReference type="ChEBI" id="CHEBI:15378"/>
        <dbReference type="ChEBI" id="CHEBI:29999"/>
        <dbReference type="ChEBI" id="CHEBI:30616"/>
        <dbReference type="ChEBI" id="CHEBI:83421"/>
        <dbReference type="ChEBI" id="CHEBI:456216"/>
        <dbReference type="EC" id="2.7.11.1"/>
    </reaction>
</comment>